<reference evidence="1 2" key="1">
    <citation type="journal article" date="2023" name="Front. Microbiol.">
        <title>Phylogeography and host specificity of Pasteurellaceae pathogenic to sea-farmed fish in the north-east Atlantic.</title>
        <authorList>
            <person name="Gulla S."/>
            <person name="Colquhoun D.J."/>
            <person name="Olsen A.B."/>
            <person name="Spilsberg B."/>
            <person name="Lagesen K."/>
            <person name="Aakesson C.P."/>
            <person name="Strom S."/>
            <person name="Manji F."/>
            <person name="Birkbeck T.H."/>
            <person name="Nilsen H.K."/>
        </authorList>
    </citation>
    <scope>NUCLEOTIDE SEQUENCE [LARGE SCALE GENOMIC DNA]</scope>
    <source>
        <strain evidence="1 2">VIB3695</strain>
    </source>
</reference>
<sequence length="118" mass="14459">MRKKESPRLKKFAKKLRNEMTQEEYLLWQEIRRRQINGVRFLRQKVIGNYIVDFVSLEKKLIIELDGSQHSEQIEYDNKRTLFLEQQGFQVVRFWNSEVVYEMDMVLEILWNLTTTEE</sequence>
<dbReference type="EMBL" id="JASAWV010000020">
    <property type="protein sequence ID" value="MDP8052510.1"/>
    <property type="molecule type" value="Genomic_DNA"/>
</dbReference>
<gene>
    <name evidence="1" type="ORF">QJU23_08760</name>
</gene>
<organism evidence="1 2">
    <name type="scientific">Pasteurella atlantica</name>
    <dbReference type="NCBI Taxonomy" id="2827233"/>
    <lineage>
        <taxon>Bacteria</taxon>
        <taxon>Pseudomonadati</taxon>
        <taxon>Pseudomonadota</taxon>
        <taxon>Gammaproteobacteria</taxon>
        <taxon>Pasteurellales</taxon>
        <taxon>Pasteurellaceae</taxon>
        <taxon>Pasteurella</taxon>
    </lineage>
</organism>
<accession>A0ACC6HNR9</accession>
<proteinExistence type="predicted"/>
<comment type="caution">
    <text evidence="1">The sequence shown here is derived from an EMBL/GenBank/DDBJ whole genome shotgun (WGS) entry which is preliminary data.</text>
</comment>
<evidence type="ECO:0000313" key="2">
    <source>
        <dbReference type="Proteomes" id="UP001228568"/>
    </source>
</evidence>
<dbReference type="Proteomes" id="UP001228568">
    <property type="component" value="Unassembled WGS sequence"/>
</dbReference>
<keyword evidence="2" id="KW-1185">Reference proteome</keyword>
<name>A0ACC6HNR9_9PAST</name>
<evidence type="ECO:0000313" key="1">
    <source>
        <dbReference type="EMBL" id="MDP8052510.1"/>
    </source>
</evidence>
<protein>
    <submittedName>
        <fullName evidence="1">DUF559 domain-containing protein</fullName>
    </submittedName>
</protein>